<proteinExistence type="predicted"/>
<gene>
    <name evidence="1" type="ORF">METZ01_LOCUS165777</name>
</gene>
<feature type="non-terminal residue" evidence="1">
    <location>
        <position position="1"/>
    </location>
</feature>
<name>A0A382BIB9_9ZZZZ</name>
<accession>A0A382BIB9</accession>
<reference evidence="1" key="1">
    <citation type="submission" date="2018-05" db="EMBL/GenBank/DDBJ databases">
        <authorList>
            <person name="Lanie J.A."/>
            <person name="Ng W.-L."/>
            <person name="Kazmierczak K.M."/>
            <person name="Andrzejewski T.M."/>
            <person name="Davidsen T.M."/>
            <person name="Wayne K.J."/>
            <person name="Tettelin H."/>
            <person name="Glass J.I."/>
            <person name="Rusch D."/>
            <person name="Podicherti R."/>
            <person name="Tsui H.-C.T."/>
            <person name="Winkler M.E."/>
        </authorList>
    </citation>
    <scope>NUCLEOTIDE SEQUENCE</scope>
</reference>
<evidence type="ECO:0000313" key="1">
    <source>
        <dbReference type="EMBL" id="SVB12923.1"/>
    </source>
</evidence>
<organism evidence="1">
    <name type="scientific">marine metagenome</name>
    <dbReference type="NCBI Taxonomy" id="408172"/>
    <lineage>
        <taxon>unclassified sequences</taxon>
        <taxon>metagenomes</taxon>
        <taxon>ecological metagenomes</taxon>
    </lineage>
</organism>
<dbReference type="EMBL" id="UINC01029725">
    <property type="protein sequence ID" value="SVB12923.1"/>
    <property type="molecule type" value="Genomic_DNA"/>
</dbReference>
<dbReference type="AlphaFoldDB" id="A0A382BIB9"/>
<protein>
    <submittedName>
        <fullName evidence="1">Uncharacterized protein</fullName>
    </submittedName>
</protein>
<sequence length="74" mass="8532">FLWAPAMFVKVRCLIYCEKVALFRRLCSRTRGACPRVSRPVLHDGLHCERSKLGYTNLSLFEYFSHAVAEVAIK</sequence>